<dbReference type="Proteomes" id="UP000373449">
    <property type="component" value="Unassembled WGS sequence"/>
</dbReference>
<evidence type="ECO:0000313" key="4">
    <source>
        <dbReference type="Proteomes" id="UP000224974"/>
    </source>
</evidence>
<dbReference type="AlphaFoldDB" id="A0A2C6DPX7"/>
<feature type="transmembrane region" description="Helical" evidence="1">
    <location>
        <begin position="12"/>
        <end position="30"/>
    </location>
</feature>
<keyword evidence="1" id="KW-0472">Membrane</keyword>
<dbReference type="Proteomes" id="UP000224974">
    <property type="component" value="Unassembled WGS sequence"/>
</dbReference>
<keyword evidence="1" id="KW-1133">Transmembrane helix</keyword>
<reference evidence="2" key="1">
    <citation type="submission" date="2017-09" db="EMBL/GenBank/DDBJ databases">
        <title>FDA dAtabase for Regulatory Grade micrObial Sequences (FDA-ARGOS): Supporting development and validation of Infectious Disease Dx tests.</title>
        <authorList>
            <person name="Minogue T."/>
            <person name="Wolcott M."/>
            <person name="Wasieloski L."/>
            <person name="Aguilar W."/>
            <person name="Moore D."/>
            <person name="Tallon L.J."/>
            <person name="Sadzewicz L."/>
            <person name="Ott S."/>
            <person name="Zhao X."/>
            <person name="Nagaraj S."/>
            <person name="Vavikolanu K."/>
            <person name="Aluvathingal J."/>
            <person name="Nadendla S."/>
            <person name="Sichtig H."/>
        </authorList>
    </citation>
    <scope>NUCLEOTIDE SEQUENCE</scope>
    <source>
        <strain evidence="2">FDAARGOS_387</strain>
    </source>
</reference>
<accession>A0A2C6DPX7</accession>
<dbReference type="STRING" id="1111728.GCA_000427805_00030"/>
<keyword evidence="1" id="KW-0812">Transmembrane</keyword>
<sequence>MKRKTAVALGNTLMGIGLVSMVGGVAFTVLGMMKDFVLAGSLAHLPVMGIFVGALIWLVGARISGRERVAERYWWIKHCDRNNNGYRHKHL</sequence>
<evidence type="ECO:0000313" key="5">
    <source>
        <dbReference type="Proteomes" id="UP000373449"/>
    </source>
</evidence>
<evidence type="ECO:0000313" key="2">
    <source>
        <dbReference type="EMBL" id="PHI30485.1"/>
    </source>
</evidence>
<reference evidence="4" key="2">
    <citation type="submission" date="2017-09" db="EMBL/GenBank/DDBJ databases">
        <title>FDA dAtabase for Regulatory Grade micrObial Sequences (FDA-ARGOS): Supporting development and validation of Infectious Disease Dx tests.</title>
        <authorList>
            <person name="Minogue T."/>
            <person name="Wolcott M."/>
            <person name="Wasieloski L."/>
            <person name="Aguilar W."/>
            <person name="Moore D."/>
            <person name="Tallon L."/>
            <person name="Sadzewicz L."/>
            <person name="Ott S."/>
            <person name="Zhao X."/>
            <person name="Nagaraj S."/>
            <person name="Vavikolanu K."/>
            <person name="Aluvathingal J."/>
            <person name="Nadendla S."/>
            <person name="Sichtig H."/>
        </authorList>
    </citation>
    <scope>NUCLEOTIDE SEQUENCE [LARGE SCALE GENOMIC DNA]</scope>
    <source>
        <strain evidence="4">FDAARGOS_387</strain>
    </source>
</reference>
<protein>
    <submittedName>
        <fullName evidence="3">Protein of uncharacterized function (DUF2583)</fullName>
    </submittedName>
</protein>
<evidence type="ECO:0000256" key="1">
    <source>
        <dbReference type="SAM" id="Phobius"/>
    </source>
</evidence>
<dbReference type="Pfam" id="PF10762">
    <property type="entry name" value="DUF2583"/>
    <property type="match status" value="1"/>
</dbReference>
<dbReference type="EMBL" id="CAADJA010000002">
    <property type="protein sequence ID" value="VFS49701.1"/>
    <property type="molecule type" value="Genomic_DNA"/>
</dbReference>
<evidence type="ECO:0000313" key="3">
    <source>
        <dbReference type="EMBL" id="VFS49701.1"/>
    </source>
</evidence>
<keyword evidence="4" id="KW-1185">Reference proteome</keyword>
<organism evidence="2 4">
    <name type="scientific">Budvicia aquatica</name>
    <dbReference type="NCBI Taxonomy" id="82979"/>
    <lineage>
        <taxon>Bacteria</taxon>
        <taxon>Pseudomonadati</taxon>
        <taxon>Pseudomonadota</taxon>
        <taxon>Gammaproteobacteria</taxon>
        <taxon>Enterobacterales</taxon>
        <taxon>Budviciaceae</taxon>
        <taxon>Budvicia</taxon>
    </lineage>
</organism>
<dbReference type="EMBL" id="PDDX01000001">
    <property type="protein sequence ID" value="PHI30485.1"/>
    <property type="molecule type" value="Genomic_DNA"/>
</dbReference>
<dbReference type="NCBIfam" id="NF007968">
    <property type="entry name" value="PRK10692.1"/>
    <property type="match status" value="1"/>
</dbReference>
<feature type="transmembrane region" description="Helical" evidence="1">
    <location>
        <begin position="36"/>
        <end position="59"/>
    </location>
</feature>
<dbReference type="InterPro" id="IPR019698">
    <property type="entry name" value="DUF2583"/>
</dbReference>
<dbReference type="RefSeq" id="WP_029092690.1">
    <property type="nucleotide sequence ID" value="NZ_CAADJA010000002.1"/>
</dbReference>
<dbReference type="OrthoDB" id="6494670at2"/>
<gene>
    <name evidence="2" type="ORF">CRN84_14620</name>
    <name evidence="3" type="ORF">NCTC12282_04134</name>
</gene>
<name>A0A2C6DPX7_9GAMM</name>
<reference evidence="3 5" key="3">
    <citation type="submission" date="2019-03" db="EMBL/GenBank/DDBJ databases">
        <authorList>
            <consortium name="Pathogen Informatics"/>
        </authorList>
    </citation>
    <scope>NUCLEOTIDE SEQUENCE [LARGE SCALE GENOMIC DNA]</scope>
    <source>
        <strain evidence="3 5">NCTC12282</strain>
    </source>
</reference>
<proteinExistence type="predicted"/>